<dbReference type="Proteomes" id="UP001157440">
    <property type="component" value="Unassembled WGS sequence"/>
</dbReference>
<evidence type="ECO:0000256" key="2">
    <source>
        <dbReference type="ARBA" id="ARBA00009677"/>
    </source>
</evidence>
<dbReference type="NCBIfam" id="NF004654">
    <property type="entry name" value="PRK06004.1"/>
    <property type="match status" value="1"/>
</dbReference>
<comment type="function">
    <text evidence="5">Structural component of flagellum, the bacterial motility apparatus. Part of the rod structure of flagellar basal body.</text>
</comment>
<dbReference type="InterPro" id="IPR006300">
    <property type="entry name" value="FlgB"/>
</dbReference>
<evidence type="ECO:0000313" key="9">
    <source>
        <dbReference type="Proteomes" id="UP001157440"/>
    </source>
</evidence>
<evidence type="ECO:0000256" key="5">
    <source>
        <dbReference type="ARBA" id="ARBA00024934"/>
    </source>
</evidence>
<evidence type="ECO:0000256" key="6">
    <source>
        <dbReference type="SAM" id="MobiDB-lite"/>
    </source>
</evidence>
<keyword evidence="8" id="KW-0969">Cilium</keyword>
<feature type="domain" description="Flagellar basal body rod protein N-terminal" evidence="7">
    <location>
        <begin position="34"/>
        <end position="59"/>
    </location>
</feature>
<comment type="caution">
    <text evidence="8">The sequence shown here is derived from an EMBL/GenBank/DDBJ whole genome shotgun (WGS) entry which is preliminary data.</text>
</comment>
<organism evidence="8 9">
    <name type="scientific">Methylobacterium tardum</name>
    <dbReference type="NCBI Taxonomy" id="374432"/>
    <lineage>
        <taxon>Bacteria</taxon>
        <taxon>Pseudomonadati</taxon>
        <taxon>Pseudomonadota</taxon>
        <taxon>Alphaproteobacteria</taxon>
        <taxon>Hyphomicrobiales</taxon>
        <taxon>Methylobacteriaceae</taxon>
        <taxon>Methylobacterium</taxon>
    </lineage>
</organism>
<keyword evidence="9" id="KW-1185">Reference proteome</keyword>
<feature type="region of interest" description="Disordered" evidence="6">
    <location>
        <begin position="89"/>
        <end position="114"/>
    </location>
</feature>
<dbReference type="AlphaFoldDB" id="A0AA37TLI5"/>
<proteinExistence type="inferred from homology"/>
<dbReference type="GO" id="GO:0030694">
    <property type="term" value="C:bacterial-type flagellum basal body, rod"/>
    <property type="evidence" value="ECO:0007669"/>
    <property type="project" value="InterPro"/>
</dbReference>
<evidence type="ECO:0000259" key="7">
    <source>
        <dbReference type="Pfam" id="PF00460"/>
    </source>
</evidence>
<keyword evidence="8" id="KW-0282">Flagellum</keyword>
<name>A0AA37TLI5_9HYPH</name>
<dbReference type="NCBIfam" id="TIGR01396">
    <property type="entry name" value="FlgB"/>
    <property type="match status" value="1"/>
</dbReference>
<accession>A0AA37TLI5</accession>
<comment type="subcellular location">
    <subcellularLocation>
        <location evidence="1">Bacterial flagellum basal body</location>
    </subcellularLocation>
</comment>
<keyword evidence="8" id="KW-0966">Cell projection</keyword>
<dbReference type="Pfam" id="PF00460">
    <property type="entry name" value="Flg_bb_rod"/>
    <property type="match status" value="1"/>
</dbReference>
<comment type="similarity">
    <text evidence="2">Belongs to the flagella basal body rod proteins family.</text>
</comment>
<evidence type="ECO:0000256" key="3">
    <source>
        <dbReference type="ARBA" id="ARBA00014376"/>
    </source>
</evidence>
<feature type="compositionally biased region" description="Basic and acidic residues" evidence="6">
    <location>
        <begin position="100"/>
        <end position="109"/>
    </location>
</feature>
<evidence type="ECO:0000256" key="1">
    <source>
        <dbReference type="ARBA" id="ARBA00004117"/>
    </source>
</evidence>
<evidence type="ECO:0000256" key="4">
    <source>
        <dbReference type="ARBA" id="ARBA00023143"/>
    </source>
</evidence>
<evidence type="ECO:0000313" key="8">
    <source>
        <dbReference type="EMBL" id="GLS74205.1"/>
    </source>
</evidence>
<dbReference type="InterPro" id="IPR001444">
    <property type="entry name" value="Flag_bb_rod_N"/>
</dbReference>
<sequence>MHAADFAEPAGFGAALPEATLALTDLPVLGMLRTRMQWAQARQGVIAENVANADMPGFKPRDLVEPRMDRATGTLVSSSTTLALTSPAHIAPAGQGADDAASKRAKGFETRPSGNAVNLEDEMMKAGDNQSDYQLAASLYQHSLTTLKIAVGKS</sequence>
<protein>
    <recommendedName>
        <fullName evidence="3">Flagellar basal body rod protein FlgB</fullName>
    </recommendedName>
</protein>
<keyword evidence="4" id="KW-0975">Bacterial flagellum</keyword>
<gene>
    <name evidence="8" type="primary">flgB_1</name>
    <name evidence="8" type="ORF">GCM10007890_62200</name>
</gene>
<dbReference type="EMBL" id="BSPL01000033">
    <property type="protein sequence ID" value="GLS74205.1"/>
    <property type="molecule type" value="Genomic_DNA"/>
</dbReference>
<reference evidence="9" key="1">
    <citation type="journal article" date="2019" name="Int. J. Syst. Evol. Microbiol.">
        <title>The Global Catalogue of Microorganisms (GCM) 10K type strain sequencing project: providing services to taxonomists for standard genome sequencing and annotation.</title>
        <authorList>
            <consortium name="The Broad Institute Genomics Platform"/>
            <consortium name="The Broad Institute Genome Sequencing Center for Infectious Disease"/>
            <person name="Wu L."/>
            <person name="Ma J."/>
        </authorList>
    </citation>
    <scope>NUCLEOTIDE SEQUENCE [LARGE SCALE GENOMIC DNA]</scope>
    <source>
        <strain evidence="9">NBRC 103632</strain>
    </source>
</reference>
<dbReference type="GO" id="GO:0071973">
    <property type="term" value="P:bacterial-type flagellum-dependent cell motility"/>
    <property type="evidence" value="ECO:0007669"/>
    <property type="project" value="InterPro"/>
</dbReference>